<proteinExistence type="predicted"/>
<keyword evidence="2" id="KW-0732">Signal</keyword>
<sequence length="152" mass="15932">MKRQLILSLTLAVLAANAYALPAREEAAPQAQASHAAVSQVLNTLASDGSEHTTFNKKEDNLSEGGSDRTQLGRALASDGSEHTTFNKKEDNLSEGGSDRTQLGRALAADGSSKTAIGKNDELAEGGRARLEEKGLVQDGGDRVIERNGSLS</sequence>
<feature type="chain" id="PRO_5030628196" description="Phage infection protein" evidence="2">
    <location>
        <begin position="21"/>
        <end position="152"/>
    </location>
</feature>
<dbReference type="AlphaFoldDB" id="A0A7Y7XE93"/>
<comment type="caution">
    <text evidence="3">The sequence shown here is derived from an EMBL/GenBank/DDBJ whole genome shotgun (WGS) entry which is preliminary data.</text>
</comment>
<evidence type="ECO:0000313" key="3">
    <source>
        <dbReference type="EMBL" id="NWB97183.1"/>
    </source>
</evidence>
<feature type="region of interest" description="Disordered" evidence="1">
    <location>
        <begin position="44"/>
        <end position="152"/>
    </location>
</feature>
<evidence type="ECO:0000313" key="4">
    <source>
        <dbReference type="Proteomes" id="UP000539985"/>
    </source>
</evidence>
<accession>A0A7Y7XE93</accession>
<feature type="compositionally biased region" description="Basic and acidic residues" evidence="1">
    <location>
        <begin position="80"/>
        <end position="92"/>
    </location>
</feature>
<reference evidence="3 4" key="1">
    <citation type="submission" date="2020-04" db="EMBL/GenBank/DDBJ databases">
        <title>Molecular characterization of pseudomonads from Agaricus bisporus reveal novel blotch 2 pathogens in Western Europe.</title>
        <authorList>
            <person name="Taparia T."/>
            <person name="Krijger M."/>
            <person name="Haynes E."/>
            <person name="Elpinstone J.G."/>
            <person name="Noble R."/>
            <person name="Van Der Wolf J."/>
        </authorList>
    </citation>
    <scope>NUCLEOTIDE SEQUENCE [LARGE SCALE GENOMIC DNA]</scope>
    <source>
        <strain evidence="3 4">H7001</strain>
    </source>
</reference>
<feature type="compositionally biased region" description="Basic and acidic residues" evidence="1">
    <location>
        <begin position="119"/>
        <end position="146"/>
    </location>
</feature>
<feature type="signal peptide" evidence="2">
    <location>
        <begin position="1"/>
        <end position="20"/>
    </location>
</feature>
<dbReference type="EMBL" id="JACAQB010000007">
    <property type="protein sequence ID" value="NWB97183.1"/>
    <property type="molecule type" value="Genomic_DNA"/>
</dbReference>
<evidence type="ECO:0000256" key="1">
    <source>
        <dbReference type="SAM" id="MobiDB-lite"/>
    </source>
</evidence>
<organism evidence="3 4">
    <name type="scientific">Pseudomonas gingeri</name>
    <dbReference type="NCBI Taxonomy" id="117681"/>
    <lineage>
        <taxon>Bacteria</taxon>
        <taxon>Pseudomonadati</taxon>
        <taxon>Pseudomonadota</taxon>
        <taxon>Gammaproteobacteria</taxon>
        <taxon>Pseudomonadales</taxon>
        <taxon>Pseudomonadaceae</taxon>
        <taxon>Pseudomonas</taxon>
    </lineage>
</organism>
<dbReference type="RefSeq" id="WP_177090433.1">
    <property type="nucleotide sequence ID" value="NZ_JACAOS010000022.1"/>
</dbReference>
<feature type="compositionally biased region" description="Basic and acidic residues" evidence="1">
    <location>
        <begin position="49"/>
        <end position="61"/>
    </location>
</feature>
<protein>
    <recommendedName>
        <fullName evidence="5">Phage infection protein</fullName>
    </recommendedName>
</protein>
<dbReference type="Proteomes" id="UP000539985">
    <property type="component" value="Unassembled WGS sequence"/>
</dbReference>
<name>A0A7Y7XE93_9PSED</name>
<gene>
    <name evidence="3" type="ORF">HX882_14880</name>
</gene>
<evidence type="ECO:0008006" key="5">
    <source>
        <dbReference type="Google" id="ProtNLM"/>
    </source>
</evidence>
<evidence type="ECO:0000256" key="2">
    <source>
        <dbReference type="SAM" id="SignalP"/>
    </source>
</evidence>